<dbReference type="InterPro" id="IPR003660">
    <property type="entry name" value="HAMP_dom"/>
</dbReference>
<dbReference type="RefSeq" id="WP_272135641.1">
    <property type="nucleotide sequence ID" value="NZ_JAQLOI010000001.1"/>
</dbReference>
<accession>A0ABT4YQR2</accession>
<evidence type="ECO:0000313" key="7">
    <source>
        <dbReference type="EMBL" id="MDB1123896.1"/>
    </source>
</evidence>
<dbReference type="PANTHER" id="PTHR32089:SF70">
    <property type="entry name" value="ENERGY TAXIS MODULATING METHYL ACCEPTING SENSORY TRANSDUCER"/>
    <property type="match status" value="1"/>
</dbReference>
<sequence length="658" mass="72198">MIKRILIGFIVLFMLIVTTALIGQSNIKGLEAHLNETVDQLAPMAEKSNRLSGLVLNISRLVSLHSASLDNENRSNLHQKTMQLFDTYNQTTLSLNENIKGYHDIEQVLAKVSIASELLIQAANEQFQIREQWIESDLLQKEKVDNFVNEWEFFSDDSKMFIDSVSPDIGWLAEGLQNDGNLLGRSLEKAFFAKSQDQQAGYLAEVEIHHQSMTSKREQITSIISESDFPLDGYYELIVNAFEPKGLFDTLSTSISLLEKQNEQLSIINQRTDDVLLLLDEASSLVGMKIASAKAVAQESSQEASLQMVLVLTISIFISVLVVWSVIRSINGPLKRTLTHLKRLVGGDFSKNIDVKSDDEFGQLAQQINALTVQLNSIIGEVVNNAMQLATGSDVGLSSSENTRSLIKDQKSQIDSVANSVEEMEIGIQEVSVLANRTRDEIVGMSALVSSGRADVKITHDIVLSLQHAMKDSVAKGIQLKQQSDDIGSILDVIKGIAEQTKLLALNAAIEAARAGDQGRGFAVVADEVGALASSTQDSTIKIREVIHMLQAASDETVTILTKGEGMASTCFTQTEKNEQQLRQIDEVLGQIQDSSQQIANTAQDKLQVAALVNSSMHNIVDLGEATSNEALKNQQASQKLKEQSDQQKVKVSEFKLA</sequence>
<protein>
    <submittedName>
        <fullName evidence="7">Methyl-accepting chemotaxis protein</fullName>
    </submittedName>
</protein>
<evidence type="ECO:0000256" key="3">
    <source>
        <dbReference type="ARBA" id="ARBA00029447"/>
    </source>
</evidence>
<evidence type="ECO:0000259" key="6">
    <source>
        <dbReference type="PROSITE" id="PS50885"/>
    </source>
</evidence>
<gene>
    <name evidence="7" type="ORF">PGX00_09620</name>
</gene>
<dbReference type="InterPro" id="IPR004089">
    <property type="entry name" value="MCPsignal_dom"/>
</dbReference>
<dbReference type="SMART" id="SM00283">
    <property type="entry name" value="MA"/>
    <property type="match status" value="1"/>
</dbReference>
<dbReference type="InterPro" id="IPR004090">
    <property type="entry name" value="Chemotax_Me-accpt_rcpt"/>
</dbReference>
<evidence type="ECO:0000313" key="8">
    <source>
        <dbReference type="Proteomes" id="UP001210678"/>
    </source>
</evidence>
<comment type="similarity">
    <text evidence="3">Belongs to the methyl-accepting chemotaxis (MCP) protein family.</text>
</comment>
<comment type="caution">
    <text evidence="7">The sequence shown here is derived from an EMBL/GenBank/DDBJ whole genome shotgun (WGS) entry which is preliminary data.</text>
</comment>
<dbReference type="PANTHER" id="PTHR32089">
    <property type="entry name" value="METHYL-ACCEPTING CHEMOTAXIS PROTEIN MCPB"/>
    <property type="match status" value="1"/>
</dbReference>
<evidence type="ECO:0000259" key="5">
    <source>
        <dbReference type="PROSITE" id="PS50111"/>
    </source>
</evidence>
<evidence type="ECO:0000256" key="4">
    <source>
        <dbReference type="PROSITE-ProRule" id="PRU00284"/>
    </source>
</evidence>
<dbReference type="PRINTS" id="PR00260">
    <property type="entry name" value="CHEMTRNSDUCR"/>
</dbReference>
<comment type="subcellular location">
    <subcellularLocation>
        <location evidence="1">Membrane</location>
    </subcellularLocation>
</comment>
<dbReference type="PROSITE" id="PS50885">
    <property type="entry name" value="HAMP"/>
    <property type="match status" value="1"/>
</dbReference>
<evidence type="ECO:0000256" key="2">
    <source>
        <dbReference type="ARBA" id="ARBA00023224"/>
    </source>
</evidence>
<dbReference type="EMBL" id="JAQLOI010000001">
    <property type="protein sequence ID" value="MDB1123896.1"/>
    <property type="molecule type" value="Genomic_DNA"/>
</dbReference>
<feature type="domain" description="Methyl-accepting transducer" evidence="5">
    <location>
        <begin position="385"/>
        <end position="621"/>
    </location>
</feature>
<dbReference type="Gene3D" id="1.10.287.950">
    <property type="entry name" value="Methyl-accepting chemotaxis protein"/>
    <property type="match status" value="1"/>
</dbReference>
<dbReference type="Proteomes" id="UP001210678">
    <property type="component" value="Unassembled WGS sequence"/>
</dbReference>
<proteinExistence type="inferred from homology"/>
<feature type="domain" description="HAMP" evidence="6">
    <location>
        <begin position="328"/>
        <end position="380"/>
    </location>
</feature>
<name>A0ABT4YQR2_9VIBR</name>
<keyword evidence="8" id="KW-1185">Reference proteome</keyword>
<dbReference type="SMART" id="SM00304">
    <property type="entry name" value="HAMP"/>
    <property type="match status" value="1"/>
</dbReference>
<dbReference type="Pfam" id="PF00672">
    <property type="entry name" value="HAMP"/>
    <property type="match status" value="1"/>
</dbReference>
<dbReference type="CDD" id="cd06225">
    <property type="entry name" value="HAMP"/>
    <property type="match status" value="1"/>
</dbReference>
<organism evidence="7 8">
    <name type="scientific">Vibrio algarum</name>
    <dbReference type="NCBI Taxonomy" id="3020714"/>
    <lineage>
        <taxon>Bacteria</taxon>
        <taxon>Pseudomonadati</taxon>
        <taxon>Pseudomonadota</taxon>
        <taxon>Gammaproteobacteria</taxon>
        <taxon>Vibrionales</taxon>
        <taxon>Vibrionaceae</taxon>
        <taxon>Vibrio</taxon>
    </lineage>
</organism>
<evidence type="ECO:0000256" key="1">
    <source>
        <dbReference type="ARBA" id="ARBA00004370"/>
    </source>
</evidence>
<dbReference type="PROSITE" id="PS50111">
    <property type="entry name" value="CHEMOTAXIS_TRANSDUC_2"/>
    <property type="match status" value="1"/>
</dbReference>
<keyword evidence="2 4" id="KW-0807">Transducer</keyword>
<dbReference type="SUPFAM" id="SSF58104">
    <property type="entry name" value="Methyl-accepting chemotaxis protein (MCP) signaling domain"/>
    <property type="match status" value="1"/>
</dbReference>
<dbReference type="Pfam" id="PF00015">
    <property type="entry name" value="MCPsignal"/>
    <property type="match status" value="1"/>
</dbReference>
<reference evidence="7 8" key="1">
    <citation type="submission" date="2023-01" db="EMBL/GenBank/DDBJ databases">
        <title>Vibrio sp. KJ40-1 sp.nov, isolated from marine algae.</title>
        <authorList>
            <person name="Butt M."/>
            <person name="Kim J.M.J."/>
            <person name="Jeon C.O.C."/>
        </authorList>
    </citation>
    <scope>NUCLEOTIDE SEQUENCE [LARGE SCALE GENOMIC DNA]</scope>
    <source>
        <strain evidence="7 8">KJ40-1</strain>
    </source>
</reference>